<dbReference type="EMBL" id="JAVIZJ010000007">
    <property type="protein sequence ID" value="MDR6211106.1"/>
    <property type="molecule type" value="Genomic_DNA"/>
</dbReference>
<dbReference type="Proteomes" id="UP001261666">
    <property type="component" value="Unassembled WGS sequence"/>
</dbReference>
<protein>
    <submittedName>
        <fullName evidence="1">Uncharacterized protein</fullName>
    </submittedName>
</protein>
<name>A0ACC6IK72_9ACTN</name>
<keyword evidence="2" id="KW-1185">Reference proteome</keyword>
<sequence length="112" mass="12285">MKVPSTQREPARSARVQHVWVDITAQWVHPKPGILLMWRRRLGQRGGWEAWVIAVDQAAEAHGGSPRVVQGWVDATHVRPAGNERPPIPTSSPTPSPTSSPAALPPRNRRAG</sequence>
<accession>A0ACC6IK72</accession>
<evidence type="ECO:0000313" key="2">
    <source>
        <dbReference type="Proteomes" id="UP001261666"/>
    </source>
</evidence>
<evidence type="ECO:0000313" key="1">
    <source>
        <dbReference type="EMBL" id="MDR6211106.1"/>
    </source>
</evidence>
<gene>
    <name evidence="1" type="ORF">QE364_002825</name>
</gene>
<reference evidence="1" key="1">
    <citation type="submission" date="2023-08" db="EMBL/GenBank/DDBJ databases">
        <title>Functional and genomic diversity of the sorghum phyllosphere microbiome.</title>
        <authorList>
            <person name="Shade A."/>
        </authorList>
    </citation>
    <scope>NUCLEOTIDE SEQUENCE</scope>
    <source>
        <strain evidence="1">SORGH_AS_0885</strain>
    </source>
</reference>
<comment type="caution">
    <text evidence="1">The sequence shown here is derived from an EMBL/GenBank/DDBJ whole genome shotgun (WGS) entry which is preliminary data.</text>
</comment>
<proteinExistence type="predicted"/>
<organism evidence="1 2">
    <name type="scientific">Nocardioides zeae</name>
    <dbReference type="NCBI Taxonomy" id="1457234"/>
    <lineage>
        <taxon>Bacteria</taxon>
        <taxon>Bacillati</taxon>
        <taxon>Actinomycetota</taxon>
        <taxon>Actinomycetes</taxon>
        <taxon>Propionibacteriales</taxon>
        <taxon>Nocardioidaceae</taxon>
        <taxon>Nocardioides</taxon>
    </lineage>
</organism>